<dbReference type="InterPro" id="IPR002182">
    <property type="entry name" value="NB-ARC"/>
</dbReference>
<dbReference type="AlphaFoldDB" id="A0A451BN89"/>
<accession>A0A451BN89</accession>
<gene>
    <name evidence="3" type="ORF">BECKSD772D_GA0070982_106015</name>
</gene>
<dbReference type="EMBL" id="CAADHB010000060">
    <property type="protein sequence ID" value="VFK79697.1"/>
    <property type="molecule type" value="Genomic_DNA"/>
</dbReference>
<dbReference type="PANTHER" id="PTHR47691:SF3">
    <property type="entry name" value="HTH-TYPE TRANSCRIPTIONAL REGULATOR RV0890C-RELATED"/>
    <property type="match status" value="1"/>
</dbReference>
<dbReference type="PANTHER" id="PTHR47691">
    <property type="entry name" value="REGULATOR-RELATED"/>
    <property type="match status" value="1"/>
</dbReference>
<dbReference type="SUPFAM" id="SSF48452">
    <property type="entry name" value="TPR-like"/>
    <property type="match status" value="1"/>
</dbReference>
<dbReference type="InterPro" id="IPR019734">
    <property type="entry name" value="TPR_rpt"/>
</dbReference>
<dbReference type="SUPFAM" id="SSF52540">
    <property type="entry name" value="P-loop containing nucleoside triphosphate hydrolases"/>
    <property type="match status" value="1"/>
</dbReference>
<keyword evidence="1" id="KW-0802">TPR repeat</keyword>
<evidence type="ECO:0000259" key="2">
    <source>
        <dbReference type="Pfam" id="PF00931"/>
    </source>
</evidence>
<sequence length="794" mass="91033">MISYTQELKEEWSILKGRIPFLRDTGEEKEYKATLQDILKRAIKAGKFSSRLGDRHALSMIAYEAGEEIYKDSDFYPRTEIDELDILAYYPVPTDYFTGRDDYLKKLHERLSESPGKQKLLAICGMGGIGKTQLALRYLKYHAEEFDYVFLVRAGSQWDLDEGRRRIAEFLNLSGLDNPEGIKENLKKWLSSHHNWLLIFDDADNVEWVMDSLPSDHDGKIIVTTRKNIFGEPFQSFALSGMENEDSVLFLLRRAGIIDKNSQLSDLESTDSYKTVRKIANLLDGYPLAIEQAGAYISKESSDELSHKEIMEAYFQAIKNTGISNMLAFGGEDIRHASATATINLSLEKIGNNKDATNLIEACAFLSTSPIPVSLFIKGKSFIRDEFSRIDSEDWVDLVSKYAGKNSLLYFDPGHRVFSMHIVVQRIVLEKIHTDRKKYWIELLLRIINNEFPSFRDPDWREFICIYPHVLALIEHIEEFSIVSYEAARIIHEAAQFAIQIMGTIQSSINMFELAIELRKKYFGDRHAEVACSLNALGAAYLRLGKVEKAEKYYRKALTMRIELFGKSHLHTARSHSSLGRLYRYLGKHDEAIKQFEQAWKIGFGENAPEIRNPADEARREGWKANWAWCLAKKGEFAEAEQLYLNAYKRRASILGGNHVQVIENLREIAKFYTNRKFFDKAKDYWNLALSESEKFNPLNVNVVKALDGQARLIEAQSDYPEAQRLFEKALAMARDLQSRFDIIIVLNHLADLLENHEIDSRDRCATLRHEAAELANLPLGITGPIDDPESPNE</sequence>
<evidence type="ECO:0000313" key="3">
    <source>
        <dbReference type="EMBL" id="VFK79697.1"/>
    </source>
</evidence>
<dbReference type="Pfam" id="PF13176">
    <property type="entry name" value="TPR_7"/>
    <property type="match status" value="1"/>
</dbReference>
<evidence type="ECO:0000256" key="1">
    <source>
        <dbReference type="PROSITE-ProRule" id="PRU00339"/>
    </source>
</evidence>
<reference evidence="3" key="1">
    <citation type="submission" date="2019-02" db="EMBL/GenBank/DDBJ databases">
        <authorList>
            <person name="Gruber-Vodicka R. H."/>
            <person name="Seah K. B. B."/>
        </authorList>
    </citation>
    <scope>NUCLEOTIDE SEQUENCE</scope>
    <source>
        <strain evidence="3">BECK_S127</strain>
    </source>
</reference>
<feature type="domain" description="NB-ARC" evidence="2">
    <location>
        <begin position="101"/>
        <end position="229"/>
    </location>
</feature>
<dbReference type="SMART" id="SM00028">
    <property type="entry name" value="TPR"/>
    <property type="match status" value="5"/>
</dbReference>
<organism evidence="3">
    <name type="scientific">Candidatus Kentrum sp. SD</name>
    <dbReference type="NCBI Taxonomy" id="2126332"/>
    <lineage>
        <taxon>Bacteria</taxon>
        <taxon>Pseudomonadati</taxon>
        <taxon>Pseudomonadota</taxon>
        <taxon>Gammaproteobacteria</taxon>
        <taxon>Candidatus Kentrum</taxon>
    </lineage>
</organism>
<name>A0A451BN89_9GAMM</name>
<feature type="repeat" description="TPR" evidence="1">
    <location>
        <begin position="531"/>
        <end position="564"/>
    </location>
</feature>
<dbReference type="Pfam" id="PF13424">
    <property type="entry name" value="TPR_12"/>
    <property type="match status" value="1"/>
</dbReference>
<feature type="repeat" description="TPR" evidence="1">
    <location>
        <begin position="573"/>
        <end position="606"/>
    </location>
</feature>
<protein>
    <submittedName>
        <fullName evidence="3">NB-ARC domain-containing protein</fullName>
    </submittedName>
</protein>
<dbReference type="Pfam" id="PF00931">
    <property type="entry name" value="NB-ARC"/>
    <property type="match status" value="1"/>
</dbReference>
<proteinExistence type="predicted"/>
<dbReference type="PRINTS" id="PR00364">
    <property type="entry name" value="DISEASERSIST"/>
</dbReference>
<dbReference type="GO" id="GO:0043531">
    <property type="term" value="F:ADP binding"/>
    <property type="evidence" value="ECO:0007669"/>
    <property type="project" value="InterPro"/>
</dbReference>
<dbReference type="InterPro" id="IPR027417">
    <property type="entry name" value="P-loop_NTPase"/>
</dbReference>
<dbReference type="Gene3D" id="1.25.40.10">
    <property type="entry name" value="Tetratricopeptide repeat domain"/>
    <property type="match status" value="2"/>
</dbReference>
<dbReference type="PROSITE" id="PS50005">
    <property type="entry name" value="TPR"/>
    <property type="match status" value="2"/>
</dbReference>
<dbReference type="Gene3D" id="3.40.50.300">
    <property type="entry name" value="P-loop containing nucleotide triphosphate hydrolases"/>
    <property type="match status" value="1"/>
</dbReference>
<dbReference type="InterPro" id="IPR011990">
    <property type="entry name" value="TPR-like_helical_dom_sf"/>
</dbReference>